<gene>
    <name evidence="2" type="ORF">A1O3_06894</name>
</gene>
<dbReference type="AlphaFoldDB" id="W9XTE5"/>
<sequence>MLRQATRPCPSAAGVSTQGPSVIIQCPSSSEQKKVARRMNSAPAPDHKSSTDALLQISRKTLRNEEIAQWFKHYLKMLSP</sequence>
<name>W9XTE5_9EURO</name>
<evidence type="ECO:0000256" key="1">
    <source>
        <dbReference type="SAM" id="MobiDB-lite"/>
    </source>
</evidence>
<reference evidence="2 3" key="1">
    <citation type="submission" date="2013-03" db="EMBL/GenBank/DDBJ databases">
        <title>The Genome Sequence of Capronia epimyces CBS 606.96.</title>
        <authorList>
            <consortium name="The Broad Institute Genomics Platform"/>
            <person name="Cuomo C."/>
            <person name="de Hoog S."/>
            <person name="Gorbushina A."/>
            <person name="Walker B."/>
            <person name="Young S.K."/>
            <person name="Zeng Q."/>
            <person name="Gargeya S."/>
            <person name="Fitzgerald M."/>
            <person name="Haas B."/>
            <person name="Abouelleil A."/>
            <person name="Allen A.W."/>
            <person name="Alvarado L."/>
            <person name="Arachchi H.M."/>
            <person name="Berlin A.M."/>
            <person name="Chapman S.B."/>
            <person name="Gainer-Dewar J."/>
            <person name="Goldberg J."/>
            <person name="Griggs A."/>
            <person name="Gujja S."/>
            <person name="Hansen M."/>
            <person name="Howarth C."/>
            <person name="Imamovic A."/>
            <person name="Ireland A."/>
            <person name="Larimer J."/>
            <person name="McCowan C."/>
            <person name="Murphy C."/>
            <person name="Pearson M."/>
            <person name="Poon T.W."/>
            <person name="Priest M."/>
            <person name="Roberts A."/>
            <person name="Saif S."/>
            <person name="Shea T."/>
            <person name="Sisk P."/>
            <person name="Sykes S."/>
            <person name="Wortman J."/>
            <person name="Nusbaum C."/>
            <person name="Birren B."/>
        </authorList>
    </citation>
    <scope>NUCLEOTIDE SEQUENCE [LARGE SCALE GENOMIC DNA]</scope>
    <source>
        <strain evidence="2 3">CBS 606.96</strain>
    </source>
</reference>
<proteinExistence type="predicted"/>
<dbReference type="RefSeq" id="XP_007735198.1">
    <property type="nucleotide sequence ID" value="XM_007737008.1"/>
</dbReference>
<feature type="compositionally biased region" description="Polar residues" evidence="1">
    <location>
        <begin position="14"/>
        <end position="23"/>
    </location>
</feature>
<organism evidence="2 3">
    <name type="scientific">Capronia epimyces CBS 606.96</name>
    <dbReference type="NCBI Taxonomy" id="1182542"/>
    <lineage>
        <taxon>Eukaryota</taxon>
        <taxon>Fungi</taxon>
        <taxon>Dikarya</taxon>
        <taxon>Ascomycota</taxon>
        <taxon>Pezizomycotina</taxon>
        <taxon>Eurotiomycetes</taxon>
        <taxon>Chaetothyriomycetidae</taxon>
        <taxon>Chaetothyriales</taxon>
        <taxon>Herpotrichiellaceae</taxon>
        <taxon>Capronia</taxon>
    </lineage>
</organism>
<evidence type="ECO:0000313" key="2">
    <source>
        <dbReference type="EMBL" id="EXJ80610.1"/>
    </source>
</evidence>
<comment type="caution">
    <text evidence="2">The sequence shown here is derived from an EMBL/GenBank/DDBJ whole genome shotgun (WGS) entry which is preliminary data.</text>
</comment>
<keyword evidence="3" id="KW-1185">Reference proteome</keyword>
<dbReference type="Proteomes" id="UP000019478">
    <property type="component" value="Unassembled WGS sequence"/>
</dbReference>
<protein>
    <submittedName>
        <fullName evidence="2">Uncharacterized protein</fullName>
    </submittedName>
</protein>
<accession>W9XTE5</accession>
<dbReference type="HOGENOM" id="CLU_2589526_0_0_1"/>
<dbReference type="EMBL" id="AMGY01000006">
    <property type="protein sequence ID" value="EXJ80610.1"/>
    <property type="molecule type" value="Genomic_DNA"/>
</dbReference>
<dbReference type="GeneID" id="19170998"/>
<evidence type="ECO:0000313" key="3">
    <source>
        <dbReference type="Proteomes" id="UP000019478"/>
    </source>
</evidence>
<feature type="region of interest" description="Disordered" evidence="1">
    <location>
        <begin position="1"/>
        <end position="23"/>
    </location>
</feature>